<feature type="transmembrane region" description="Helical" evidence="6">
    <location>
        <begin position="7"/>
        <end position="25"/>
    </location>
</feature>
<comment type="caution">
    <text evidence="7">The sequence shown here is derived from an EMBL/GenBank/DDBJ whole genome shotgun (WGS) entry which is preliminary data.</text>
</comment>
<feature type="transmembrane region" description="Helical" evidence="6">
    <location>
        <begin position="363"/>
        <end position="382"/>
    </location>
</feature>
<dbReference type="InterPro" id="IPR011701">
    <property type="entry name" value="MFS"/>
</dbReference>
<dbReference type="AlphaFoldDB" id="A0A062XT81"/>
<proteinExistence type="predicted"/>
<evidence type="ECO:0000256" key="2">
    <source>
        <dbReference type="ARBA" id="ARBA00022448"/>
    </source>
</evidence>
<keyword evidence="2" id="KW-0813">Transport</keyword>
<feature type="transmembrane region" description="Helical" evidence="6">
    <location>
        <begin position="301"/>
        <end position="324"/>
    </location>
</feature>
<feature type="transmembrane region" description="Helical" evidence="6">
    <location>
        <begin position="163"/>
        <end position="180"/>
    </location>
</feature>
<evidence type="ECO:0008006" key="9">
    <source>
        <dbReference type="Google" id="ProtNLM"/>
    </source>
</evidence>
<protein>
    <recommendedName>
        <fullName evidence="9">MFS transporter</fullName>
    </recommendedName>
</protein>
<feature type="transmembrane region" description="Helical" evidence="6">
    <location>
        <begin position="95"/>
        <end position="116"/>
    </location>
</feature>
<evidence type="ECO:0000256" key="5">
    <source>
        <dbReference type="ARBA" id="ARBA00023136"/>
    </source>
</evidence>
<evidence type="ECO:0000256" key="4">
    <source>
        <dbReference type="ARBA" id="ARBA00022989"/>
    </source>
</evidence>
<gene>
    <name evidence="7" type="ORF">EG19_01295</name>
</gene>
<keyword evidence="8" id="KW-1185">Reference proteome</keyword>
<name>A0A062XT81_9BACT</name>
<evidence type="ECO:0000256" key="1">
    <source>
        <dbReference type="ARBA" id="ARBA00004141"/>
    </source>
</evidence>
<dbReference type="RefSeq" id="WP_038048389.1">
    <property type="nucleotide sequence ID" value="NZ_JMFG01000013.1"/>
</dbReference>
<accession>A0A062XT81</accession>
<dbReference type="Proteomes" id="UP000027284">
    <property type="component" value="Unassembled WGS sequence"/>
</dbReference>
<keyword evidence="5 6" id="KW-0472">Membrane</keyword>
<dbReference type="InterPro" id="IPR004752">
    <property type="entry name" value="AmpG_permease/AT-1"/>
</dbReference>
<sequence>MRLREKLGWIALLYFAEGLPFGIAYDVWPVYFRVHGVSLREIGFMSLLSLPWTLKLLWAPAVDRWGMRQHWIAAALTSLGLTTLVLPALDAAHPGPLLWALMLAFTLASATQDIAVDAYAVDLASPGEEGAINGMRVTAARVALLLGGGGLITAAGWWGFEPLFALTGVLFFLLAGAAWFSPRVPLAANQRRSPIKPVLRWLFRPQMVPVLAFTLLFKLGDSTLGRMVKPFWVDRGYSLEEIGLISVTLGTVLTIGGALLGGWFVSRFGIFSGLLWLGGLQMVSNLGYVAVAALTLPRESIYLASAFESLTQGLGTAAFLSFLMGQCEKEHAATQYALLSATFALSRDLVGAFSGLGVENLGYAVYFGVTTALAVPGLVLLLPLRKVLLSQQAPEAAGAKPQGSD</sequence>
<dbReference type="Pfam" id="PF07690">
    <property type="entry name" value="MFS_1"/>
    <property type="match status" value="1"/>
</dbReference>
<feature type="transmembrane region" description="Helical" evidence="6">
    <location>
        <begin position="137"/>
        <end position="157"/>
    </location>
</feature>
<comment type="subcellular location">
    <subcellularLocation>
        <location evidence="1">Membrane</location>
        <topology evidence="1">Multi-pass membrane protein</topology>
    </subcellularLocation>
</comment>
<dbReference type="SUPFAM" id="SSF103473">
    <property type="entry name" value="MFS general substrate transporter"/>
    <property type="match status" value="1"/>
</dbReference>
<feature type="transmembrane region" description="Helical" evidence="6">
    <location>
        <begin position="201"/>
        <end position="220"/>
    </location>
</feature>
<keyword evidence="4 6" id="KW-1133">Transmembrane helix</keyword>
<feature type="transmembrane region" description="Helical" evidence="6">
    <location>
        <begin position="37"/>
        <end position="58"/>
    </location>
</feature>
<feature type="transmembrane region" description="Helical" evidence="6">
    <location>
        <begin position="274"/>
        <end position="295"/>
    </location>
</feature>
<evidence type="ECO:0000313" key="8">
    <source>
        <dbReference type="Proteomes" id="UP000027284"/>
    </source>
</evidence>
<dbReference type="Gene3D" id="1.20.1250.20">
    <property type="entry name" value="MFS general substrate transporter like domains"/>
    <property type="match status" value="2"/>
</dbReference>
<dbReference type="STRING" id="1312852.EG19_01295"/>
<evidence type="ECO:0000313" key="7">
    <source>
        <dbReference type="EMBL" id="KDA54038.1"/>
    </source>
</evidence>
<dbReference type="PANTHER" id="PTHR12778:SF10">
    <property type="entry name" value="MAJOR FACILITATOR SUPERFAMILY DOMAIN-CONTAINING PROTEIN 3"/>
    <property type="match status" value="1"/>
</dbReference>
<dbReference type="GO" id="GO:0022857">
    <property type="term" value="F:transmembrane transporter activity"/>
    <property type="evidence" value="ECO:0007669"/>
    <property type="project" value="InterPro"/>
</dbReference>
<dbReference type="GO" id="GO:0016020">
    <property type="term" value="C:membrane"/>
    <property type="evidence" value="ECO:0007669"/>
    <property type="project" value="UniProtKB-SubCell"/>
</dbReference>
<reference evidence="7 8" key="1">
    <citation type="submission" date="2014-04" db="EMBL/GenBank/DDBJ databases">
        <title>The Genome Sequence of Thermoanaerobaculum aquaticum MP-01, The First Cultivated Group 23 Acidobacterium.</title>
        <authorList>
            <person name="Stamps B.W."/>
            <person name="Losey N.A."/>
            <person name="Lawson P.A."/>
            <person name="Stevenson B.S."/>
        </authorList>
    </citation>
    <scope>NUCLEOTIDE SEQUENCE [LARGE SCALE GENOMIC DNA]</scope>
    <source>
        <strain evidence="7 8">MP-01</strain>
    </source>
</reference>
<feature type="transmembrane region" description="Helical" evidence="6">
    <location>
        <begin position="242"/>
        <end position="265"/>
    </location>
</feature>
<dbReference type="PANTHER" id="PTHR12778">
    <property type="entry name" value="SOLUTE CARRIER FAMILY 33 ACETYL-COA TRANSPORTER -RELATED"/>
    <property type="match status" value="1"/>
</dbReference>
<evidence type="ECO:0000256" key="3">
    <source>
        <dbReference type="ARBA" id="ARBA00022692"/>
    </source>
</evidence>
<feature type="transmembrane region" description="Helical" evidence="6">
    <location>
        <begin position="336"/>
        <end position="357"/>
    </location>
</feature>
<dbReference type="EMBL" id="JMFG01000013">
    <property type="protein sequence ID" value="KDA54038.1"/>
    <property type="molecule type" value="Genomic_DNA"/>
</dbReference>
<keyword evidence="3 6" id="KW-0812">Transmembrane</keyword>
<feature type="transmembrane region" description="Helical" evidence="6">
    <location>
        <begin position="70"/>
        <end position="89"/>
    </location>
</feature>
<dbReference type="OrthoDB" id="9787815at2"/>
<dbReference type="InterPro" id="IPR036259">
    <property type="entry name" value="MFS_trans_sf"/>
</dbReference>
<organism evidence="7 8">
    <name type="scientific">Thermoanaerobaculum aquaticum</name>
    <dbReference type="NCBI Taxonomy" id="1312852"/>
    <lineage>
        <taxon>Bacteria</taxon>
        <taxon>Pseudomonadati</taxon>
        <taxon>Acidobacteriota</taxon>
        <taxon>Thermoanaerobaculia</taxon>
        <taxon>Thermoanaerobaculales</taxon>
        <taxon>Thermoanaerobaculaceae</taxon>
        <taxon>Thermoanaerobaculum</taxon>
    </lineage>
</organism>
<evidence type="ECO:0000256" key="6">
    <source>
        <dbReference type="SAM" id="Phobius"/>
    </source>
</evidence>